<evidence type="ECO:0000256" key="4">
    <source>
        <dbReference type="PROSITE-ProRule" id="PRU00042"/>
    </source>
</evidence>
<dbReference type="PANTHER" id="PTHR23235">
    <property type="entry name" value="KRUEPPEL-LIKE TRANSCRIPTION FACTOR"/>
    <property type="match status" value="1"/>
</dbReference>
<organism evidence="7 8">
    <name type="scientific">Limulus polyphemus</name>
    <name type="common">Atlantic horseshoe crab</name>
    <dbReference type="NCBI Taxonomy" id="6850"/>
    <lineage>
        <taxon>Eukaryota</taxon>
        <taxon>Metazoa</taxon>
        <taxon>Ecdysozoa</taxon>
        <taxon>Arthropoda</taxon>
        <taxon>Chelicerata</taxon>
        <taxon>Merostomata</taxon>
        <taxon>Xiphosura</taxon>
        <taxon>Limulidae</taxon>
        <taxon>Limulus</taxon>
    </lineage>
</organism>
<dbReference type="SUPFAM" id="SSF57667">
    <property type="entry name" value="beta-beta-alpha zinc fingers"/>
    <property type="match status" value="2"/>
</dbReference>
<dbReference type="Pfam" id="PF00096">
    <property type="entry name" value="zf-C2H2"/>
    <property type="match status" value="3"/>
</dbReference>
<gene>
    <name evidence="8" type="primary">LOC106458016</name>
</gene>
<dbReference type="Gene3D" id="3.30.160.60">
    <property type="entry name" value="Classic Zinc Finger"/>
    <property type="match status" value="3"/>
</dbReference>
<evidence type="ECO:0000256" key="5">
    <source>
        <dbReference type="SAM" id="MobiDB-lite"/>
    </source>
</evidence>
<feature type="compositionally biased region" description="Polar residues" evidence="5">
    <location>
        <begin position="287"/>
        <end position="307"/>
    </location>
</feature>
<feature type="compositionally biased region" description="Polar residues" evidence="5">
    <location>
        <begin position="468"/>
        <end position="480"/>
    </location>
</feature>
<keyword evidence="2 4" id="KW-0863">Zinc-finger</keyword>
<feature type="region of interest" description="Disordered" evidence="5">
    <location>
        <begin position="418"/>
        <end position="480"/>
    </location>
</feature>
<sequence>MVQEVCRCSGISPWTEGTSIEFTEPTGQDNEQSYSIMASTIIGEHPRLGGTPLAMLAAQCNKLASKSPPPLADAAVGKSFHPWKKVPQTTGNSAAGLTFGSQRVSTLASSNSQTINYQRPTVTSSCSSAPYGGDNLFYPGGCVTPSSGDTSQTHLLSKVHCESSHLGTMYSRIGMSAHPYESWAFNMNMAGATHGGIKSEVSSVNSLNSTTWWDMHATSAGAGSWLEMSGASPVLHSQISASYAGGEYSFSPTLAAASNPAHLLTPGQHILQDTYKSMLPTAQGMGSSMTSHFGLSQPTLSQVPSPRSQRRYTGRATCDCPNCQEAERMGPAGAHLRKKNVHSCHIPGCGKVYGKTSHLKAHLRWHTGERPFVCNWLFCGKRFTRSDELQRHLRTHTGEKRFACPICNKRFMRSDHLSKHVKTHNGQVTEKKGSSSENCSDSENSQSESLSISSPVSVNTPSLPPQTVAMTTNRSVVDTK</sequence>
<feature type="domain" description="C2H2-type" evidence="6">
    <location>
        <begin position="372"/>
        <end position="401"/>
    </location>
</feature>
<dbReference type="RefSeq" id="XP_013772918.1">
    <property type="nucleotide sequence ID" value="XM_013917464.1"/>
</dbReference>
<feature type="compositionally biased region" description="Low complexity" evidence="5">
    <location>
        <begin position="435"/>
        <end position="459"/>
    </location>
</feature>
<dbReference type="GeneID" id="106458016"/>
<dbReference type="InterPro" id="IPR013087">
    <property type="entry name" value="Znf_C2H2_type"/>
</dbReference>
<evidence type="ECO:0000256" key="3">
    <source>
        <dbReference type="ARBA" id="ARBA00022833"/>
    </source>
</evidence>
<keyword evidence="7" id="KW-1185">Reference proteome</keyword>
<evidence type="ECO:0000256" key="2">
    <source>
        <dbReference type="ARBA" id="ARBA00022771"/>
    </source>
</evidence>
<dbReference type="CDD" id="cd22547">
    <property type="entry name" value="SP6-9-like_N"/>
    <property type="match status" value="1"/>
</dbReference>
<evidence type="ECO:0000256" key="1">
    <source>
        <dbReference type="ARBA" id="ARBA00022723"/>
    </source>
</evidence>
<dbReference type="PROSITE" id="PS00028">
    <property type="entry name" value="ZINC_FINGER_C2H2_1"/>
    <property type="match status" value="3"/>
</dbReference>
<evidence type="ECO:0000313" key="8">
    <source>
        <dbReference type="RefSeq" id="XP_013772918.1"/>
    </source>
</evidence>
<dbReference type="Proteomes" id="UP000694941">
    <property type="component" value="Unplaced"/>
</dbReference>
<dbReference type="SMART" id="SM00355">
    <property type="entry name" value="ZnF_C2H2"/>
    <property type="match status" value="3"/>
</dbReference>
<name>A0ABM1B1J4_LIMPO</name>
<feature type="domain" description="C2H2-type" evidence="6">
    <location>
        <begin position="342"/>
        <end position="371"/>
    </location>
</feature>
<dbReference type="PROSITE" id="PS50157">
    <property type="entry name" value="ZINC_FINGER_C2H2_2"/>
    <property type="match status" value="3"/>
</dbReference>
<evidence type="ECO:0000259" key="6">
    <source>
        <dbReference type="PROSITE" id="PS50157"/>
    </source>
</evidence>
<keyword evidence="1" id="KW-0479">Metal-binding</keyword>
<dbReference type="InterPro" id="IPR036236">
    <property type="entry name" value="Znf_C2H2_sf"/>
</dbReference>
<reference evidence="8" key="1">
    <citation type="submission" date="2025-08" db="UniProtKB">
        <authorList>
            <consortium name="RefSeq"/>
        </authorList>
    </citation>
    <scope>IDENTIFICATION</scope>
    <source>
        <tissue evidence="8">Muscle</tissue>
    </source>
</reference>
<feature type="domain" description="C2H2-type" evidence="6">
    <location>
        <begin position="402"/>
        <end position="429"/>
    </location>
</feature>
<feature type="region of interest" description="Disordered" evidence="5">
    <location>
        <begin position="287"/>
        <end position="311"/>
    </location>
</feature>
<accession>A0ABM1B1J4</accession>
<keyword evidence="3" id="KW-0862">Zinc</keyword>
<protein>
    <submittedName>
        <fullName evidence="8">Transcription factor Sp9-like</fullName>
    </submittedName>
</protein>
<proteinExistence type="predicted"/>
<dbReference type="PANTHER" id="PTHR23235:SF170">
    <property type="entry name" value="FI01014P-RELATED"/>
    <property type="match status" value="1"/>
</dbReference>
<evidence type="ECO:0000313" key="7">
    <source>
        <dbReference type="Proteomes" id="UP000694941"/>
    </source>
</evidence>